<name>A0A6A6SIZ5_9PLEO</name>
<evidence type="ECO:0000313" key="2">
    <source>
        <dbReference type="EMBL" id="KAF2647362.1"/>
    </source>
</evidence>
<dbReference type="EMBL" id="MU004629">
    <property type="protein sequence ID" value="KAF2647362.1"/>
    <property type="molecule type" value="Genomic_DNA"/>
</dbReference>
<organism evidence="2 3">
    <name type="scientific">Lophiostoma macrostomum CBS 122681</name>
    <dbReference type="NCBI Taxonomy" id="1314788"/>
    <lineage>
        <taxon>Eukaryota</taxon>
        <taxon>Fungi</taxon>
        <taxon>Dikarya</taxon>
        <taxon>Ascomycota</taxon>
        <taxon>Pezizomycotina</taxon>
        <taxon>Dothideomycetes</taxon>
        <taxon>Pleosporomycetidae</taxon>
        <taxon>Pleosporales</taxon>
        <taxon>Lophiostomataceae</taxon>
        <taxon>Lophiostoma</taxon>
    </lineage>
</organism>
<dbReference type="Proteomes" id="UP000799324">
    <property type="component" value="Unassembled WGS sequence"/>
</dbReference>
<gene>
    <name evidence="2" type="ORF">K491DRAFT_313444</name>
</gene>
<sequence>MKGFIDAIAIWRQVTVNLVRDQVDRTLSSVIVDIVVIVVIVVLFFDVVIFVIFVLPGSLLVRKYSVRNLGNGARRVYALGFCEVNKSLLAHPFQRTKGIAPFLLSSGSWLRLMGGCARRLRGGRHRSGQRLTLSLH</sequence>
<keyword evidence="1" id="KW-1133">Transmembrane helix</keyword>
<keyword evidence="1" id="KW-0472">Membrane</keyword>
<dbReference type="AlphaFoldDB" id="A0A6A6SIZ5"/>
<accession>A0A6A6SIZ5</accession>
<evidence type="ECO:0000256" key="1">
    <source>
        <dbReference type="SAM" id="Phobius"/>
    </source>
</evidence>
<reference evidence="2" key="1">
    <citation type="journal article" date="2020" name="Stud. Mycol.">
        <title>101 Dothideomycetes genomes: a test case for predicting lifestyles and emergence of pathogens.</title>
        <authorList>
            <person name="Haridas S."/>
            <person name="Albert R."/>
            <person name="Binder M."/>
            <person name="Bloem J."/>
            <person name="Labutti K."/>
            <person name="Salamov A."/>
            <person name="Andreopoulos B."/>
            <person name="Baker S."/>
            <person name="Barry K."/>
            <person name="Bills G."/>
            <person name="Bluhm B."/>
            <person name="Cannon C."/>
            <person name="Castanera R."/>
            <person name="Culley D."/>
            <person name="Daum C."/>
            <person name="Ezra D."/>
            <person name="Gonzalez J."/>
            <person name="Henrissat B."/>
            <person name="Kuo A."/>
            <person name="Liang C."/>
            <person name="Lipzen A."/>
            <person name="Lutzoni F."/>
            <person name="Magnuson J."/>
            <person name="Mondo S."/>
            <person name="Nolan M."/>
            <person name="Ohm R."/>
            <person name="Pangilinan J."/>
            <person name="Park H.-J."/>
            <person name="Ramirez L."/>
            <person name="Alfaro M."/>
            <person name="Sun H."/>
            <person name="Tritt A."/>
            <person name="Yoshinaga Y."/>
            <person name="Zwiers L.-H."/>
            <person name="Turgeon B."/>
            <person name="Goodwin S."/>
            <person name="Spatafora J."/>
            <person name="Crous P."/>
            <person name="Grigoriev I."/>
        </authorList>
    </citation>
    <scope>NUCLEOTIDE SEQUENCE</scope>
    <source>
        <strain evidence="2">CBS 122681</strain>
    </source>
</reference>
<feature type="transmembrane region" description="Helical" evidence="1">
    <location>
        <begin position="30"/>
        <end position="55"/>
    </location>
</feature>
<keyword evidence="3" id="KW-1185">Reference proteome</keyword>
<protein>
    <submittedName>
        <fullName evidence="2">Uncharacterized protein</fullName>
    </submittedName>
</protein>
<proteinExistence type="predicted"/>
<evidence type="ECO:0000313" key="3">
    <source>
        <dbReference type="Proteomes" id="UP000799324"/>
    </source>
</evidence>
<keyword evidence="1" id="KW-0812">Transmembrane</keyword>